<evidence type="ECO:0000313" key="4">
    <source>
        <dbReference type="Proteomes" id="UP001189429"/>
    </source>
</evidence>
<feature type="chain" id="PRO_5047363290" evidence="2">
    <location>
        <begin position="23"/>
        <end position="773"/>
    </location>
</feature>
<protein>
    <submittedName>
        <fullName evidence="3">Uncharacterized protein</fullName>
    </submittedName>
</protein>
<gene>
    <name evidence="3" type="ORF">PCOR1329_LOCUS73797</name>
</gene>
<name>A0ABN9X682_9DINO</name>
<organism evidence="3 4">
    <name type="scientific">Prorocentrum cordatum</name>
    <dbReference type="NCBI Taxonomy" id="2364126"/>
    <lineage>
        <taxon>Eukaryota</taxon>
        <taxon>Sar</taxon>
        <taxon>Alveolata</taxon>
        <taxon>Dinophyceae</taxon>
        <taxon>Prorocentrales</taxon>
        <taxon>Prorocentraceae</taxon>
        <taxon>Prorocentrum</taxon>
    </lineage>
</organism>
<feature type="non-terminal residue" evidence="3">
    <location>
        <position position="773"/>
    </location>
</feature>
<dbReference type="Proteomes" id="UP001189429">
    <property type="component" value="Unassembled WGS sequence"/>
</dbReference>
<sequence length="773" mass="84142">MRHRVADWFAAGFFSYLSRCLAASAYPECLPYSCLWTYLSVSVTPSPSLHFLVLDCSRDDCQADGLSQAHRLRHEPVVAELVTMWGPAPLAADDLLAQQLETAGPYTVHEVTLALSPRAGDWNEEIRSTTKLYLGEGVSYDLAVVSSGMGLELSTKEHAVFDVAAISLGMTKDPGAATICPDLIAPTAEKFDRVAAILLLVGKAREECSELARQDPKGNTDKEQGRSDRWPAVSSESFIALIPRFILSEPGQGRRAGDWAEAPTRQREPDGPDPPLPAPRLAPWGDDSRDQRDRRARAFAARLGRAFGAEVGPALGHCAPAGAAGEASDSAREGLQPGPRSKEVHLVDQSLVGPASSAGLLLLTARTHRRRGLPAKAQVLPRAWLTPVGTSESAKLLSYDHLEPRRAESPLALPRVGRDVAPPLLDPRFAIWAAQLSRVVVDVGLVPRPLQARLRRRGMACRGLAARGRPSAEIVKHGFGPDDSSARRYQSKLAQPCCSWPRPTRGSRRGTDALNFYVTYISSSFNMHILSEFPSMTSFPTDMQHALHTWSSKQRFYIIFAMEDIQLGSNMISVYDSNSSENVHSCVTKARRSMTSNSSSFLADSANMPNGNGHGGIFFSTNKSPKLTATATSHESPSSADFVQALKQSPRNVITCEVGGRVCKETEEYLEKCQSEDPQPEPLIDVETLQTEVAFLSADKTHDPNTAKLILGAKDWQDRGFLLAGPCPEGNAKHHLDPAPADWLEEEISIWLDYFRRMTGPGVSATSACHGSP</sequence>
<evidence type="ECO:0000256" key="1">
    <source>
        <dbReference type="SAM" id="MobiDB-lite"/>
    </source>
</evidence>
<feature type="signal peptide" evidence="2">
    <location>
        <begin position="1"/>
        <end position="22"/>
    </location>
</feature>
<feature type="compositionally biased region" description="Basic and acidic residues" evidence="1">
    <location>
        <begin position="209"/>
        <end position="229"/>
    </location>
</feature>
<dbReference type="EMBL" id="CAUYUJ010019960">
    <property type="protein sequence ID" value="CAK0894896.1"/>
    <property type="molecule type" value="Genomic_DNA"/>
</dbReference>
<evidence type="ECO:0000313" key="3">
    <source>
        <dbReference type="EMBL" id="CAK0894896.1"/>
    </source>
</evidence>
<accession>A0ABN9X682</accession>
<keyword evidence="2" id="KW-0732">Signal</keyword>
<keyword evidence="4" id="KW-1185">Reference proteome</keyword>
<proteinExistence type="predicted"/>
<evidence type="ECO:0000256" key="2">
    <source>
        <dbReference type="SAM" id="SignalP"/>
    </source>
</evidence>
<reference evidence="3" key="1">
    <citation type="submission" date="2023-10" db="EMBL/GenBank/DDBJ databases">
        <authorList>
            <person name="Chen Y."/>
            <person name="Shah S."/>
            <person name="Dougan E. K."/>
            <person name="Thang M."/>
            <person name="Chan C."/>
        </authorList>
    </citation>
    <scope>NUCLEOTIDE SEQUENCE [LARGE SCALE GENOMIC DNA]</scope>
</reference>
<feature type="region of interest" description="Disordered" evidence="1">
    <location>
        <begin position="209"/>
        <end position="230"/>
    </location>
</feature>
<feature type="region of interest" description="Disordered" evidence="1">
    <location>
        <begin position="320"/>
        <end position="340"/>
    </location>
</feature>
<comment type="caution">
    <text evidence="3">The sequence shown here is derived from an EMBL/GenBank/DDBJ whole genome shotgun (WGS) entry which is preliminary data.</text>
</comment>
<feature type="region of interest" description="Disordered" evidence="1">
    <location>
        <begin position="252"/>
        <end position="293"/>
    </location>
</feature>